<keyword evidence="1" id="KW-0472">Membrane</keyword>
<keyword evidence="1" id="KW-1133">Transmembrane helix</keyword>
<feature type="transmembrane region" description="Helical" evidence="1">
    <location>
        <begin position="176"/>
        <end position="194"/>
    </location>
</feature>
<organism evidence="2 3">
    <name type="scientific">Macrococcus equipercicus</name>
    <dbReference type="NCBI Taxonomy" id="69967"/>
    <lineage>
        <taxon>Bacteria</taxon>
        <taxon>Bacillati</taxon>
        <taxon>Bacillota</taxon>
        <taxon>Bacilli</taxon>
        <taxon>Bacillales</taxon>
        <taxon>Staphylococcaceae</taxon>
        <taxon>Macrococcus</taxon>
    </lineage>
</organism>
<feature type="transmembrane region" description="Helical" evidence="1">
    <location>
        <begin position="15"/>
        <end position="36"/>
    </location>
</feature>
<protein>
    <submittedName>
        <fullName evidence="2">Capsular biosynthesis protein</fullName>
    </submittedName>
</protein>
<dbReference type="AlphaFoldDB" id="A0A9Q9BV91"/>
<dbReference type="EMBL" id="CP073809">
    <property type="protein sequence ID" value="UTH13598.1"/>
    <property type="molecule type" value="Genomic_DNA"/>
</dbReference>
<feature type="transmembrane region" description="Helical" evidence="1">
    <location>
        <begin position="131"/>
        <end position="147"/>
    </location>
</feature>
<dbReference type="RefSeq" id="WP_254249871.1">
    <property type="nucleotide sequence ID" value="NZ_CP073809.1"/>
</dbReference>
<feature type="transmembrane region" description="Helical" evidence="1">
    <location>
        <begin position="96"/>
        <end position="119"/>
    </location>
</feature>
<dbReference type="Proteomes" id="UP001057381">
    <property type="component" value="Chromosome"/>
</dbReference>
<gene>
    <name evidence="2" type="ORF">KFV11_10295</name>
</gene>
<feature type="transmembrane region" description="Helical" evidence="1">
    <location>
        <begin position="331"/>
        <end position="347"/>
    </location>
</feature>
<proteinExistence type="predicted"/>
<name>A0A9Q9BV91_9STAP</name>
<feature type="transmembrane region" description="Helical" evidence="1">
    <location>
        <begin position="48"/>
        <end position="69"/>
    </location>
</feature>
<dbReference type="KEGG" id="mequ:KFV11_10295"/>
<reference evidence="2" key="1">
    <citation type="submission" date="2021-04" db="EMBL/GenBank/DDBJ databases">
        <title>Complete Genome Sequences of Macrococcus spp. from dog and cattle.</title>
        <authorList>
            <person name="Schwendener S."/>
            <person name="Perreten V."/>
        </authorList>
    </citation>
    <scope>NUCLEOTIDE SEQUENCE</scope>
    <source>
        <strain evidence="2">Epi0143-OL</strain>
    </source>
</reference>
<sequence length="386" mass="44391">MDNLPLGYAYITQSIYFIAIEYIIGTVFLIGMISIFKNSVNQQSSFKLLGSSIAYAIVILLALTLFIVFPQARDSISFMAIKANTNGRTNEDINSYFTLIQFLMQFSLALLFIVSSYLSYRKYIYNPNWKLLILPLIFAALNVSFIIGERRSYQVYTLIAIVSIITLLFKYHSKKINLVVLGLGLFVFIGVTLYKELYIFAYSSYSQALKFDNLKALNIADTFQSYFYGPHNIAGFIEFNEIYRLSIKQFFYDIGRSIFGISSLISDESMITSQYYNAYIYDNRQLTGHLISSISYGYAYFGFFFPLVICFNLLLGGIIEYLNKNTNYLELKYISMYILMRVVFNLFSNPPQLISHITLIVAMDLSIVLGSLMLKHIIPKKKKFIL</sequence>
<evidence type="ECO:0000313" key="3">
    <source>
        <dbReference type="Proteomes" id="UP001057381"/>
    </source>
</evidence>
<accession>A0A9Q9BV91</accession>
<evidence type="ECO:0000256" key="1">
    <source>
        <dbReference type="SAM" id="Phobius"/>
    </source>
</evidence>
<feature type="transmembrane region" description="Helical" evidence="1">
    <location>
        <begin position="298"/>
        <end position="319"/>
    </location>
</feature>
<feature type="transmembrane region" description="Helical" evidence="1">
    <location>
        <begin position="153"/>
        <end position="169"/>
    </location>
</feature>
<feature type="transmembrane region" description="Helical" evidence="1">
    <location>
        <begin position="353"/>
        <end position="374"/>
    </location>
</feature>
<evidence type="ECO:0000313" key="2">
    <source>
        <dbReference type="EMBL" id="UTH13598.1"/>
    </source>
</evidence>
<keyword evidence="1" id="KW-0812">Transmembrane</keyword>